<organism evidence="2 3">
    <name type="scientific">Trichoderma arundinaceum</name>
    <dbReference type="NCBI Taxonomy" id="490622"/>
    <lineage>
        <taxon>Eukaryota</taxon>
        <taxon>Fungi</taxon>
        <taxon>Dikarya</taxon>
        <taxon>Ascomycota</taxon>
        <taxon>Pezizomycotina</taxon>
        <taxon>Sordariomycetes</taxon>
        <taxon>Hypocreomycetidae</taxon>
        <taxon>Hypocreales</taxon>
        <taxon>Hypocreaceae</taxon>
        <taxon>Trichoderma</taxon>
    </lineage>
</organism>
<reference evidence="2 3" key="1">
    <citation type="journal article" date="2018" name="PLoS Pathog.">
        <title>Evolution of structural diversity of trichothecenes, a family of toxins produced by plant pathogenic and entomopathogenic fungi.</title>
        <authorList>
            <person name="Proctor R.H."/>
            <person name="McCormick S.P."/>
            <person name="Kim H.S."/>
            <person name="Cardoza R.E."/>
            <person name="Stanley A.M."/>
            <person name="Lindo L."/>
            <person name="Kelly A."/>
            <person name="Brown D.W."/>
            <person name="Lee T."/>
            <person name="Vaughan M.M."/>
            <person name="Alexander N.J."/>
            <person name="Busman M."/>
            <person name="Gutierrez S."/>
        </authorList>
    </citation>
    <scope>NUCLEOTIDE SEQUENCE [LARGE SCALE GENOMIC DNA]</scope>
    <source>
        <strain evidence="2 3">IBT 40837</strain>
    </source>
</reference>
<gene>
    <name evidence="2" type="ORF">TARUN_7276</name>
</gene>
<dbReference type="EMBL" id="PXOA01000485">
    <property type="protein sequence ID" value="RFU74994.1"/>
    <property type="molecule type" value="Genomic_DNA"/>
</dbReference>
<sequence length="119" mass="12746">MPLAASLLYSAVSDMGVDMGGQRLSSQGREQRPGGFALPLGWPGPSTRASEEAPPPSISYSALLQAGERRGRKAAEPRARAMHETTRLPESASGRCVSTIRKRAEEATIDRQERRGGQA</sequence>
<protein>
    <submittedName>
        <fullName evidence="2">Uncharacterized protein</fullName>
    </submittedName>
</protein>
<comment type="caution">
    <text evidence="2">The sequence shown here is derived from an EMBL/GenBank/DDBJ whole genome shotgun (WGS) entry which is preliminary data.</text>
</comment>
<feature type="compositionally biased region" description="Basic and acidic residues" evidence="1">
    <location>
        <begin position="67"/>
        <end position="87"/>
    </location>
</feature>
<evidence type="ECO:0000256" key="1">
    <source>
        <dbReference type="SAM" id="MobiDB-lite"/>
    </source>
</evidence>
<evidence type="ECO:0000313" key="2">
    <source>
        <dbReference type="EMBL" id="RFU74994.1"/>
    </source>
</evidence>
<dbReference type="Proteomes" id="UP000266272">
    <property type="component" value="Unassembled WGS sequence"/>
</dbReference>
<accession>A0A395NGB9</accession>
<evidence type="ECO:0000313" key="3">
    <source>
        <dbReference type="Proteomes" id="UP000266272"/>
    </source>
</evidence>
<name>A0A395NGB9_TRIAR</name>
<keyword evidence="3" id="KW-1185">Reference proteome</keyword>
<proteinExistence type="predicted"/>
<dbReference type="AlphaFoldDB" id="A0A395NGB9"/>
<feature type="region of interest" description="Disordered" evidence="1">
    <location>
        <begin position="18"/>
        <end position="97"/>
    </location>
</feature>